<organism evidence="3 4">
    <name type="scientific">Leptotrichia wadei</name>
    <dbReference type="NCBI Taxonomy" id="157687"/>
    <lineage>
        <taxon>Bacteria</taxon>
        <taxon>Fusobacteriati</taxon>
        <taxon>Fusobacteriota</taxon>
        <taxon>Fusobacteriia</taxon>
        <taxon>Fusobacteriales</taxon>
        <taxon>Leptotrichiaceae</taxon>
        <taxon>Leptotrichia</taxon>
    </lineage>
</organism>
<name>A0A134A2A5_9FUSO</name>
<proteinExistence type="predicted"/>
<dbReference type="InterPro" id="IPR001173">
    <property type="entry name" value="Glyco_trans_2-like"/>
</dbReference>
<dbReference type="SUPFAM" id="SSF53448">
    <property type="entry name" value="Nucleotide-diphospho-sugar transferases"/>
    <property type="match status" value="1"/>
</dbReference>
<evidence type="ECO:0000313" key="4">
    <source>
        <dbReference type="Proteomes" id="UP000070483"/>
    </source>
</evidence>
<dbReference type="Pfam" id="PF00535">
    <property type="entry name" value="Glycos_transf_2"/>
    <property type="match status" value="1"/>
</dbReference>
<dbReference type="Gene3D" id="3.90.550.10">
    <property type="entry name" value="Spore Coat Polysaccharide Biosynthesis Protein SpsA, Chain A"/>
    <property type="match status" value="1"/>
</dbReference>
<dbReference type="PANTHER" id="PTHR22916:SF3">
    <property type="entry name" value="UDP-GLCNAC:BETAGAL BETA-1,3-N-ACETYLGLUCOSAMINYLTRANSFERASE-LIKE PROTEIN 1"/>
    <property type="match status" value="1"/>
</dbReference>
<dbReference type="GO" id="GO:0016758">
    <property type="term" value="F:hexosyltransferase activity"/>
    <property type="evidence" value="ECO:0007669"/>
    <property type="project" value="UniProtKB-ARBA"/>
</dbReference>
<dbReference type="EMBL" id="LSDD01000130">
    <property type="protein sequence ID" value="KXB61815.1"/>
    <property type="molecule type" value="Genomic_DNA"/>
</dbReference>
<dbReference type="Proteomes" id="UP000321397">
    <property type="component" value="Chromosome"/>
</dbReference>
<dbReference type="CDD" id="cd04196">
    <property type="entry name" value="GT_2_like_d"/>
    <property type="match status" value="1"/>
</dbReference>
<reference evidence="3" key="2">
    <citation type="submission" date="2016-01" db="EMBL/GenBank/DDBJ databases">
        <authorList>
            <person name="Oliw E.H."/>
        </authorList>
    </citation>
    <scope>NUCLEOTIDE SEQUENCE [LARGE SCALE GENOMIC DNA]</scope>
    <source>
        <strain evidence="3">KA00185</strain>
    </source>
</reference>
<accession>A0A134A2A5</accession>
<dbReference type="PANTHER" id="PTHR22916">
    <property type="entry name" value="GLYCOSYLTRANSFERASE"/>
    <property type="match status" value="1"/>
</dbReference>
<evidence type="ECO:0000313" key="5">
    <source>
        <dbReference type="Proteomes" id="UP000321397"/>
    </source>
</evidence>
<dbReference type="AlphaFoldDB" id="A0A134A2A5"/>
<reference evidence="2 5" key="3">
    <citation type="submission" date="2019-07" db="EMBL/GenBank/DDBJ databases">
        <title>Complete Genome Sequence of Leptotrichia wadei Strain JMUB3933.</title>
        <authorList>
            <person name="Watanabe S."/>
            <person name="Cui L."/>
        </authorList>
    </citation>
    <scope>NUCLEOTIDE SEQUENCE [LARGE SCALE GENOMIC DNA]</scope>
    <source>
        <strain evidence="2 5">JMUB3933</strain>
    </source>
</reference>
<dbReference type="PATRIC" id="fig|157687.3.peg.1712"/>
<dbReference type="EMBL" id="AP019834">
    <property type="protein sequence ID" value="BBM46677.1"/>
    <property type="molecule type" value="Genomic_DNA"/>
</dbReference>
<dbReference type="RefSeq" id="WP_060918316.1">
    <property type="nucleotide sequence ID" value="NZ_AP019834.1"/>
</dbReference>
<sequence length="244" mass="28854">MIENKKIDILMATYNGEKYLAEQIDSIICQTYKNWNLLIRDDGSSDNTFKILKEYEKKDDRIKIIKDKKGNLGIAKNFEELLKISSSELIMFSDQDDVWKKDKIKIMLKYVGNSDLIISDAIVTNEKLECISESLFCLVKSKNGIIKNVIKNTYYGCCMLFKRKILEEVLPIPNNKEIGHDLWIGLISEKYYKVKFIDEKLIYFRRHSNNVTTINKSKRNIRKKIIGRYIILKELFRRYKKLKK</sequence>
<keyword evidence="3" id="KW-0808">Transferase</keyword>
<dbReference type="OrthoDB" id="9802649at2"/>
<reference evidence="4" key="1">
    <citation type="submission" date="2016-01" db="EMBL/GenBank/DDBJ databases">
        <authorList>
            <person name="Mitreva M."/>
            <person name="Pepin K.H."/>
            <person name="Mihindukulasuriya K.A."/>
            <person name="Fulton R."/>
            <person name="Fronick C."/>
            <person name="O'Laughlin M."/>
            <person name="Miner T."/>
            <person name="Herter B."/>
            <person name="Rosa B.A."/>
            <person name="Cordes M."/>
            <person name="Tomlinson C."/>
            <person name="Wollam A."/>
            <person name="Palsikar V.B."/>
            <person name="Mardis E.R."/>
            <person name="Wilson R.K."/>
        </authorList>
    </citation>
    <scope>NUCLEOTIDE SEQUENCE [LARGE SCALE GENOMIC DNA]</scope>
    <source>
        <strain evidence="4">KA00185</strain>
    </source>
</reference>
<dbReference type="Proteomes" id="UP000070483">
    <property type="component" value="Unassembled WGS sequence"/>
</dbReference>
<evidence type="ECO:0000313" key="2">
    <source>
        <dbReference type="EMBL" id="BBM46677.1"/>
    </source>
</evidence>
<gene>
    <name evidence="3" type="ORF">HMPREF3180_01720</name>
    <name evidence="2" type="ORF">JMUB3933_0152</name>
</gene>
<keyword evidence="4" id="KW-1185">Reference proteome</keyword>
<protein>
    <submittedName>
        <fullName evidence="2">Glycosyl transferase family 2</fullName>
    </submittedName>
    <submittedName>
        <fullName evidence="3">Glycosyltransferase, group 2 family protein</fullName>
    </submittedName>
</protein>
<feature type="domain" description="Glycosyltransferase 2-like" evidence="1">
    <location>
        <begin position="9"/>
        <end position="169"/>
    </location>
</feature>
<evidence type="ECO:0000313" key="3">
    <source>
        <dbReference type="EMBL" id="KXB61815.1"/>
    </source>
</evidence>
<dbReference type="STRING" id="157687.HMPREF3180_01720"/>
<dbReference type="InterPro" id="IPR029044">
    <property type="entry name" value="Nucleotide-diphossugar_trans"/>
</dbReference>
<evidence type="ECO:0000259" key="1">
    <source>
        <dbReference type="Pfam" id="PF00535"/>
    </source>
</evidence>